<dbReference type="RefSeq" id="WP_188915404.1">
    <property type="nucleotide sequence ID" value="NZ_BMMF01000016.1"/>
</dbReference>
<name>A0A917V935_9HYPH</name>
<reference evidence="1 2" key="1">
    <citation type="journal article" date="2014" name="Int. J. Syst. Evol. Microbiol.">
        <title>Complete genome sequence of Corynebacterium casei LMG S-19264T (=DSM 44701T), isolated from a smear-ripened cheese.</title>
        <authorList>
            <consortium name="US DOE Joint Genome Institute (JGI-PGF)"/>
            <person name="Walter F."/>
            <person name="Albersmeier A."/>
            <person name="Kalinowski J."/>
            <person name="Ruckert C."/>
        </authorList>
    </citation>
    <scope>NUCLEOTIDE SEQUENCE [LARGE SCALE GENOMIC DNA]</scope>
    <source>
        <strain evidence="1 2">CGMCC 1.9161</strain>
    </source>
</reference>
<protein>
    <submittedName>
        <fullName evidence="1">Peroxiredoxin</fullName>
    </submittedName>
</protein>
<dbReference type="AlphaFoldDB" id="A0A917V935"/>
<dbReference type="Pfam" id="PF02566">
    <property type="entry name" value="OsmC"/>
    <property type="match status" value="1"/>
</dbReference>
<keyword evidence="2" id="KW-1185">Reference proteome</keyword>
<dbReference type="InterPro" id="IPR052707">
    <property type="entry name" value="OsmC_Ohr_Peroxiredoxin"/>
</dbReference>
<dbReference type="InterPro" id="IPR015946">
    <property type="entry name" value="KH_dom-like_a/b"/>
</dbReference>
<dbReference type="InterPro" id="IPR003718">
    <property type="entry name" value="OsmC/Ohr_fam"/>
</dbReference>
<comment type="caution">
    <text evidence="1">The sequence shown here is derived from an EMBL/GenBank/DDBJ whole genome shotgun (WGS) entry which is preliminary data.</text>
</comment>
<dbReference type="PANTHER" id="PTHR42830:SF2">
    <property type="entry name" value="OSMC_OHR FAMILY PROTEIN"/>
    <property type="match status" value="1"/>
</dbReference>
<dbReference type="Proteomes" id="UP000600449">
    <property type="component" value="Unassembled WGS sequence"/>
</dbReference>
<proteinExistence type="predicted"/>
<evidence type="ECO:0000313" key="1">
    <source>
        <dbReference type="EMBL" id="GGK51926.1"/>
    </source>
</evidence>
<evidence type="ECO:0000313" key="2">
    <source>
        <dbReference type="Proteomes" id="UP000600449"/>
    </source>
</evidence>
<gene>
    <name evidence="1" type="ORF">GCM10011322_43700</name>
</gene>
<dbReference type="SUPFAM" id="SSF82784">
    <property type="entry name" value="OsmC-like"/>
    <property type="match status" value="1"/>
</dbReference>
<dbReference type="Gene3D" id="3.30.300.20">
    <property type="match status" value="1"/>
</dbReference>
<sequence length="162" mass="17741">MSAEAGHHYGARVHWARGDGDFLGAAYDRGHVWIFDGGIEIRASASPLNVPFPWSHADAVDPEEAFVAAIASCHMLTFLAIAAKKRFLVDAYEDDATGEMTPNADGKLWVSRVVLDPRIAWDGPRRPDAATIADMHHLAHRECFIANSVRTRIVVAGLDDHT</sequence>
<accession>A0A917V935</accession>
<organism evidence="1 2">
    <name type="scientific">Salinarimonas ramus</name>
    <dbReference type="NCBI Taxonomy" id="690164"/>
    <lineage>
        <taxon>Bacteria</taxon>
        <taxon>Pseudomonadati</taxon>
        <taxon>Pseudomonadota</taxon>
        <taxon>Alphaproteobacteria</taxon>
        <taxon>Hyphomicrobiales</taxon>
        <taxon>Salinarimonadaceae</taxon>
        <taxon>Salinarimonas</taxon>
    </lineage>
</organism>
<dbReference type="PANTHER" id="PTHR42830">
    <property type="entry name" value="OSMOTICALLY INDUCIBLE FAMILY PROTEIN"/>
    <property type="match status" value="1"/>
</dbReference>
<dbReference type="InterPro" id="IPR036102">
    <property type="entry name" value="OsmC/Ohrsf"/>
</dbReference>
<dbReference type="EMBL" id="BMMF01000016">
    <property type="protein sequence ID" value="GGK51926.1"/>
    <property type="molecule type" value="Genomic_DNA"/>
</dbReference>